<comment type="catalytic activity">
    <reaction evidence="3">
        <text>(R)-4'-phosphopantothenate + L-cysteine + CTP = N-[(R)-4-phosphopantothenoyl]-L-cysteine + CMP + diphosphate + H(+)</text>
        <dbReference type="Rhea" id="RHEA:19397"/>
        <dbReference type="ChEBI" id="CHEBI:10986"/>
        <dbReference type="ChEBI" id="CHEBI:15378"/>
        <dbReference type="ChEBI" id="CHEBI:33019"/>
        <dbReference type="ChEBI" id="CHEBI:35235"/>
        <dbReference type="ChEBI" id="CHEBI:37563"/>
        <dbReference type="ChEBI" id="CHEBI:59458"/>
        <dbReference type="ChEBI" id="CHEBI:60377"/>
        <dbReference type="EC" id="6.3.2.5"/>
    </reaction>
</comment>
<dbReference type="InterPro" id="IPR035929">
    <property type="entry name" value="CoaB-like_sf"/>
</dbReference>
<dbReference type="GO" id="GO:0004633">
    <property type="term" value="F:phosphopantothenoylcysteine decarboxylase activity"/>
    <property type="evidence" value="ECO:0007669"/>
    <property type="project" value="UniProtKB-UniRule"/>
</dbReference>
<dbReference type="AlphaFoldDB" id="A0A830E7C9"/>
<reference evidence="7" key="2">
    <citation type="submission" date="2020-09" db="EMBL/GenBank/DDBJ databases">
        <authorList>
            <person name="Sun Q."/>
            <person name="Ohkuma M."/>
        </authorList>
    </citation>
    <scope>NUCLEOTIDE SEQUENCE</scope>
    <source>
        <strain evidence="7">JCM 11219</strain>
    </source>
</reference>
<evidence type="ECO:0000259" key="4">
    <source>
        <dbReference type="Pfam" id="PF02441"/>
    </source>
</evidence>
<dbReference type="RefSeq" id="WP_188603152.1">
    <property type="nucleotide sequence ID" value="NZ_AP026830.1"/>
</dbReference>
<accession>A0A830E7C9</accession>
<dbReference type="HAMAP" id="MF_02225">
    <property type="entry name" value="CoaBC"/>
    <property type="match status" value="1"/>
</dbReference>
<sequence length="411" mass="44950">MPFREDIELIKGSRSNLLRGKRVVLALTGGVSVYRAPDIARELIRHGADVVTFMSREASRLLGPRVMEWATGNPAYVELSGYAEHVNICTVADAVVVVPATANTIGKVANGIGDTPVALCAMTALGAGVPLLLVPAMNESMWRNPLVRSNIERLRGLGVRFVEPVLSEGKAKLVENQEVVESVIDLLAPRDMYGLSVLVTSGPTHESIDATKYITTPSSGLTGYYFAREVMARGARVTLVKGPVSIGDPPNTEVFRVEGVMEMYDVVMRLVSNRHYDLAILTAAPLDFYVKDRVEGKISSDLERVVVELIQAPKMARDLKRVSPGTFLIAYKAEVGISEEELIEKTMRRAREGDWDLALAHLVGEGKGFGTEKDEVLVLNKGGVVRRVGPLHKRELAREVLSMYLSTVKGW</sequence>
<dbReference type="EC" id="6.3.2.5" evidence="3"/>
<evidence type="ECO:0000313" key="8">
    <source>
        <dbReference type="Proteomes" id="UP000657075"/>
    </source>
</evidence>
<comment type="cofactor">
    <cofactor evidence="3">
        <name>Mg(2+)</name>
        <dbReference type="ChEBI" id="CHEBI:18420"/>
    </cofactor>
</comment>
<protein>
    <recommendedName>
        <fullName evidence="3">Coenzyme A biosynthesis bifunctional protein CoaBC</fullName>
    </recommendedName>
    <alternativeName>
        <fullName evidence="3">DNA/pantothenate metabolism flavoprotein</fullName>
    </alternativeName>
    <alternativeName>
        <fullName evidence="3">Phosphopantothenoylcysteine synthetase/decarboxylase</fullName>
        <shortName evidence="3">PPCS-PPCDC</shortName>
    </alternativeName>
    <domain>
        <recommendedName>
            <fullName evidence="3">Phosphopantothenoylcysteine decarboxylase</fullName>
            <shortName evidence="3">PPC decarboxylase</shortName>
            <shortName evidence="3">PPC-DC</shortName>
            <ecNumber evidence="3">4.1.1.36</ecNumber>
        </recommendedName>
        <alternativeName>
            <fullName evidence="3">CoaC</fullName>
        </alternativeName>
    </domain>
    <domain>
        <recommendedName>
            <fullName evidence="3">Phosphopantothenate--cysteine ligase</fullName>
            <ecNumber evidence="3">6.3.2.5</ecNumber>
        </recommendedName>
        <alternativeName>
            <fullName evidence="3">CoaB</fullName>
        </alternativeName>
        <alternativeName>
            <fullName evidence="3">Phosphopantothenoylcysteine synthetase</fullName>
            <shortName evidence="3">PPC synthetase</shortName>
            <shortName evidence="3">PPC-S</shortName>
        </alternativeName>
    </domain>
</protein>
<dbReference type="PANTHER" id="PTHR14359:SF6">
    <property type="entry name" value="PHOSPHOPANTOTHENOYLCYSTEINE DECARBOXYLASE"/>
    <property type="match status" value="1"/>
</dbReference>
<comment type="caution">
    <text evidence="3">Lacks conserved residue(s) required for the propagation of feature annotation.</text>
</comment>
<dbReference type="SUPFAM" id="SSF102645">
    <property type="entry name" value="CoaB-like"/>
    <property type="match status" value="1"/>
</dbReference>
<evidence type="ECO:0000256" key="2">
    <source>
        <dbReference type="ARBA" id="ARBA00023239"/>
    </source>
</evidence>
<reference evidence="6" key="4">
    <citation type="journal article" date="2023" name="Microbiol. Resour. Announc.">
        <title>Complete Genome Sequence of Vulcanisaeta souniana Strain IC-059, a Hyperthermophilic Archaeon Isolated from Hot Spring Water in Japan.</title>
        <authorList>
            <person name="Kato S."/>
            <person name="Itoh T."/>
            <person name="Wu L."/>
            <person name="Ma J."/>
            <person name="Ohkuma M."/>
        </authorList>
    </citation>
    <scope>NUCLEOTIDE SEQUENCE</scope>
    <source>
        <strain evidence="6">JCM 11219</strain>
    </source>
</reference>
<dbReference type="EMBL" id="AP026830">
    <property type="protein sequence ID" value="BDR93422.1"/>
    <property type="molecule type" value="Genomic_DNA"/>
</dbReference>
<keyword evidence="1 3" id="KW-0210">Decarboxylase</keyword>
<name>A0A830E7C9_9CREN</name>
<feature type="binding site" evidence="3">
    <location>
        <position position="297"/>
    </location>
    <ligand>
        <name>CTP</name>
        <dbReference type="ChEBI" id="CHEBI:37563"/>
    </ligand>
</feature>
<gene>
    <name evidence="3" type="primary">coaBC</name>
    <name evidence="7" type="ORF">GCM10007112_12250</name>
    <name evidence="6" type="ORF">Vsou_25150</name>
</gene>
<evidence type="ECO:0000313" key="6">
    <source>
        <dbReference type="EMBL" id="BDR93422.1"/>
    </source>
</evidence>
<comment type="similarity">
    <text evidence="3">In the C-terminal section; belongs to the PPC synthetase family.</text>
</comment>
<feature type="region of interest" description="Phosphopantothenate--cysteine ligase" evidence="3">
    <location>
        <begin position="197"/>
        <end position="411"/>
    </location>
</feature>
<dbReference type="Proteomes" id="UP001060771">
    <property type="component" value="Chromosome"/>
</dbReference>
<keyword evidence="3" id="KW-0479">Metal-binding</keyword>
<reference evidence="9" key="3">
    <citation type="submission" date="2022-09" db="EMBL/GenBank/DDBJ databases">
        <title>Complete genome sequence of Vulcanisaeta souniana.</title>
        <authorList>
            <person name="Kato S."/>
            <person name="Itoh T."/>
            <person name="Ohkuma M."/>
        </authorList>
    </citation>
    <scope>NUCLEOTIDE SEQUENCE [LARGE SCALE GENOMIC DNA]</scope>
    <source>
        <strain evidence="9">JCM 11219</strain>
    </source>
</reference>
<dbReference type="Gene3D" id="3.40.50.1950">
    <property type="entry name" value="Flavin prenyltransferase-like"/>
    <property type="match status" value="1"/>
</dbReference>
<feature type="region of interest" description="Phosphopantothenoylcysteine decarboxylase" evidence="3">
    <location>
        <begin position="1"/>
        <end position="196"/>
    </location>
</feature>
<keyword evidence="3" id="KW-0460">Magnesium</keyword>
<dbReference type="GO" id="GO:0010181">
    <property type="term" value="F:FMN binding"/>
    <property type="evidence" value="ECO:0007669"/>
    <property type="project" value="UniProtKB-UniRule"/>
</dbReference>
<keyword evidence="3" id="KW-0436">Ligase</keyword>
<dbReference type="NCBIfam" id="TIGR00521">
    <property type="entry name" value="coaBC_dfp"/>
    <property type="match status" value="1"/>
</dbReference>
<reference evidence="7" key="1">
    <citation type="journal article" date="2014" name="Int. J. Syst. Evol. Microbiol.">
        <title>Complete genome sequence of Corynebacterium casei LMG S-19264T (=DSM 44701T), isolated from a smear-ripened cheese.</title>
        <authorList>
            <consortium name="US DOE Joint Genome Institute (JGI-PGF)"/>
            <person name="Walter F."/>
            <person name="Albersmeier A."/>
            <person name="Kalinowski J."/>
            <person name="Ruckert C."/>
        </authorList>
    </citation>
    <scope>NUCLEOTIDE SEQUENCE</scope>
    <source>
        <strain evidence="7">JCM 11219</strain>
    </source>
</reference>
<comment type="pathway">
    <text evidence="3">Cofactor biosynthesis; coenzyme A biosynthesis.</text>
</comment>
<dbReference type="OrthoDB" id="10536at2157"/>
<dbReference type="GeneID" id="76208051"/>
<comment type="catalytic activity">
    <reaction evidence="3">
        <text>N-[(R)-4-phosphopantothenoyl]-L-cysteine + H(+) = (R)-4'-phosphopantetheine + CO2</text>
        <dbReference type="Rhea" id="RHEA:16793"/>
        <dbReference type="ChEBI" id="CHEBI:15378"/>
        <dbReference type="ChEBI" id="CHEBI:16526"/>
        <dbReference type="ChEBI" id="CHEBI:59458"/>
        <dbReference type="ChEBI" id="CHEBI:61723"/>
        <dbReference type="EC" id="4.1.1.36"/>
    </reaction>
</comment>
<dbReference type="Gene3D" id="3.40.50.10300">
    <property type="entry name" value="CoaB-like"/>
    <property type="match status" value="1"/>
</dbReference>
<proteinExistence type="inferred from homology"/>
<dbReference type="GO" id="GO:0046872">
    <property type="term" value="F:metal ion binding"/>
    <property type="evidence" value="ECO:0007669"/>
    <property type="project" value="UniProtKB-KW"/>
</dbReference>
<dbReference type="PANTHER" id="PTHR14359">
    <property type="entry name" value="HOMO-OLIGOMERIC FLAVIN CONTAINING CYS DECARBOXYLASE FAMILY"/>
    <property type="match status" value="1"/>
</dbReference>
<dbReference type="InterPro" id="IPR003382">
    <property type="entry name" value="Flavoprotein"/>
</dbReference>
<dbReference type="GO" id="GO:0015941">
    <property type="term" value="P:pantothenate catabolic process"/>
    <property type="evidence" value="ECO:0007669"/>
    <property type="project" value="InterPro"/>
</dbReference>
<dbReference type="GO" id="GO:0015937">
    <property type="term" value="P:coenzyme A biosynthetic process"/>
    <property type="evidence" value="ECO:0007669"/>
    <property type="project" value="UniProtKB-UniRule"/>
</dbReference>
<keyword evidence="3" id="KW-0288">FMN</keyword>
<comment type="function">
    <text evidence="3">Catalyzes two sequential steps in the biosynthesis of coenzyme A. In the first step cysteine is conjugated to 4'-phosphopantothenate to form 4-phosphopantothenoylcysteine. In the second step the latter compound is decarboxylated to form 4'-phosphopantotheine.</text>
</comment>
<keyword evidence="3" id="KW-0285">Flavoprotein</keyword>
<dbReference type="UniPathway" id="UPA00241"/>
<dbReference type="InterPro" id="IPR036551">
    <property type="entry name" value="Flavin_trans-like"/>
</dbReference>
<feature type="domain" description="Flavoprotein" evidence="4">
    <location>
        <begin position="21"/>
        <end position="187"/>
    </location>
</feature>
<comment type="cofactor">
    <cofactor evidence="3">
        <name>FMN</name>
        <dbReference type="ChEBI" id="CHEBI:58210"/>
    </cofactor>
    <text evidence="3">Binds 1 FMN per subunit.</text>
</comment>
<comment type="similarity">
    <text evidence="3">In the N-terminal section; belongs to the HFCD (homo-oligomeric flavin containing Cys decarboxylase) superfamily.</text>
</comment>
<evidence type="ECO:0000313" key="7">
    <source>
        <dbReference type="EMBL" id="GGI76998.1"/>
    </source>
</evidence>
<dbReference type="InterPro" id="IPR005252">
    <property type="entry name" value="CoaBC"/>
</dbReference>
<dbReference type="Pfam" id="PF02441">
    <property type="entry name" value="Flavoprotein"/>
    <property type="match status" value="1"/>
</dbReference>
<keyword evidence="2 3" id="KW-0456">Lyase</keyword>
<dbReference type="SUPFAM" id="SSF52507">
    <property type="entry name" value="Homo-oligomeric flavin-containing Cys decarboxylases, HFCD"/>
    <property type="match status" value="1"/>
</dbReference>
<evidence type="ECO:0000259" key="5">
    <source>
        <dbReference type="Pfam" id="PF04127"/>
    </source>
</evidence>
<dbReference type="Proteomes" id="UP000657075">
    <property type="component" value="Unassembled WGS sequence"/>
</dbReference>
<organism evidence="7 8">
    <name type="scientific">Vulcanisaeta souniana JCM 11219</name>
    <dbReference type="NCBI Taxonomy" id="1293586"/>
    <lineage>
        <taxon>Archaea</taxon>
        <taxon>Thermoproteota</taxon>
        <taxon>Thermoprotei</taxon>
        <taxon>Thermoproteales</taxon>
        <taxon>Thermoproteaceae</taxon>
        <taxon>Vulcanisaeta</taxon>
    </lineage>
</organism>
<dbReference type="GO" id="GO:0071513">
    <property type="term" value="C:phosphopantothenoylcysteine decarboxylase complex"/>
    <property type="evidence" value="ECO:0007669"/>
    <property type="project" value="TreeGrafter"/>
</dbReference>
<feature type="binding site" evidence="3">
    <location>
        <position position="287"/>
    </location>
    <ligand>
        <name>CTP</name>
        <dbReference type="ChEBI" id="CHEBI:37563"/>
    </ligand>
</feature>
<evidence type="ECO:0000313" key="9">
    <source>
        <dbReference type="Proteomes" id="UP001060771"/>
    </source>
</evidence>
<evidence type="ECO:0000256" key="1">
    <source>
        <dbReference type="ARBA" id="ARBA00022793"/>
    </source>
</evidence>
<dbReference type="EMBL" id="BMNM01000004">
    <property type="protein sequence ID" value="GGI76998.1"/>
    <property type="molecule type" value="Genomic_DNA"/>
</dbReference>
<feature type="domain" description="DNA/pantothenate metabolism flavoprotein C-terminal" evidence="5">
    <location>
        <begin position="194"/>
        <end position="403"/>
    </location>
</feature>
<dbReference type="Pfam" id="PF04127">
    <property type="entry name" value="DFP"/>
    <property type="match status" value="1"/>
</dbReference>
<dbReference type="EC" id="4.1.1.36" evidence="3"/>
<keyword evidence="9" id="KW-1185">Reference proteome</keyword>
<keyword evidence="3" id="KW-0511">Multifunctional enzyme</keyword>
<dbReference type="GO" id="GO:0004632">
    <property type="term" value="F:phosphopantothenate--cysteine ligase activity"/>
    <property type="evidence" value="ECO:0007669"/>
    <property type="project" value="UniProtKB-UniRule"/>
</dbReference>
<evidence type="ECO:0000256" key="3">
    <source>
        <dbReference type="HAMAP-Rule" id="MF_02225"/>
    </source>
</evidence>
<dbReference type="InterPro" id="IPR007085">
    <property type="entry name" value="DNA/pantothenate-metab_flavo_C"/>
</dbReference>